<dbReference type="CDD" id="cd02166">
    <property type="entry name" value="NMNAT_Archaea"/>
    <property type="match status" value="1"/>
</dbReference>
<dbReference type="EMBL" id="LHXJ01000102">
    <property type="protein sequence ID" value="KXA89043.1"/>
    <property type="molecule type" value="Genomic_DNA"/>
</dbReference>
<dbReference type="PANTHER" id="PTHR21342:SF0">
    <property type="entry name" value="BIFUNCTIONAL NMN ADENYLYLTRANSFERASE_NUDIX HYDROLASE"/>
    <property type="match status" value="1"/>
</dbReference>
<dbReference type="GO" id="GO:0005737">
    <property type="term" value="C:cytoplasm"/>
    <property type="evidence" value="ECO:0007669"/>
    <property type="project" value="UniProtKB-SubCell"/>
</dbReference>
<dbReference type="GO" id="GO:0005524">
    <property type="term" value="F:ATP binding"/>
    <property type="evidence" value="ECO:0007669"/>
    <property type="project" value="UniProtKB-KW"/>
</dbReference>
<evidence type="ECO:0000256" key="3">
    <source>
        <dbReference type="ARBA" id="ARBA00022695"/>
    </source>
</evidence>
<dbReference type="AlphaFoldDB" id="A0A133U4C7"/>
<dbReference type="Proteomes" id="UP000070163">
    <property type="component" value="Unassembled WGS sequence"/>
</dbReference>
<evidence type="ECO:0000256" key="2">
    <source>
        <dbReference type="ARBA" id="ARBA00022679"/>
    </source>
</evidence>
<evidence type="ECO:0000256" key="1">
    <source>
        <dbReference type="ARBA" id="ARBA00010124"/>
    </source>
</evidence>
<evidence type="ECO:0000256" key="4">
    <source>
        <dbReference type="HAMAP-Rule" id="MF_00243"/>
    </source>
</evidence>
<dbReference type="Gene3D" id="3.40.50.620">
    <property type="entry name" value="HUPs"/>
    <property type="match status" value="1"/>
</dbReference>
<keyword evidence="4" id="KW-0662">Pyridine nucleotide biosynthesis</keyword>
<dbReference type="UniPathway" id="UPA00253">
    <property type="reaction ID" value="UER00600"/>
</dbReference>
<dbReference type="PATRIC" id="fig|1698259.3.peg.126"/>
<dbReference type="GO" id="GO:0000309">
    <property type="term" value="F:nicotinamide-nucleotide adenylyltransferase activity"/>
    <property type="evidence" value="ECO:0007669"/>
    <property type="project" value="UniProtKB-UniRule"/>
</dbReference>
<comment type="catalytic activity">
    <reaction evidence="4">
        <text>beta-nicotinamide D-ribonucleotide + ATP + H(+) = diphosphate + NAD(+)</text>
        <dbReference type="Rhea" id="RHEA:21360"/>
        <dbReference type="ChEBI" id="CHEBI:14649"/>
        <dbReference type="ChEBI" id="CHEBI:15378"/>
        <dbReference type="ChEBI" id="CHEBI:30616"/>
        <dbReference type="ChEBI" id="CHEBI:33019"/>
        <dbReference type="ChEBI" id="CHEBI:57540"/>
        <dbReference type="EC" id="2.7.7.1"/>
    </reaction>
</comment>
<evidence type="ECO:0000313" key="7">
    <source>
        <dbReference type="EMBL" id="KXA89043.1"/>
    </source>
</evidence>
<dbReference type="PANTHER" id="PTHR21342">
    <property type="entry name" value="PHOSPHOPANTETHEINE ADENYLYLTRANSFERASE"/>
    <property type="match status" value="1"/>
</dbReference>
<keyword evidence="4" id="KW-0520">NAD</keyword>
<comment type="caution">
    <text evidence="7">The sequence shown here is derived from an EMBL/GenBank/DDBJ whole genome shotgun (WGS) entry which is preliminary data.</text>
</comment>
<dbReference type="NCBIfam" id="TIGR00125">
    <property type="entry name" value="cyt_tran_rel"/>
    <property type="match status" value="1"/>
</dbReference>
<dbReference type="InterPro" id="IPR014729">
    <property type="entry name" value="Rossmann-like_a/b/a_fold"/>
</dbReference>
<name>A0A133U4C7_9EURY</name>
<keyword evidence="2 4" id="KW-0808">Transferase</keyword>
<dbReference type="NCBIfam" id="TIGR01527">
    <property type="entry name" value="arch_NMN_Atrans"/>
    <property type="match status" value="1"/>
</dbReference>
<dbReference type="GO" id="GO:0009435">
    <property type="term" value="P:NAD+ biosynthetic process"/>
    <property type="evidence" value="ECO:0007669"/>
    <property type="project" value="UniProtKB-UniRule"/>
</dbReference>
<keyword evidence="8" id="KW-1185">Reference proteome</keyword>
<dbReference type="HAMAP" id="MF_00243">
    <property type="entry name" value="NMN_adenylyltr"/>
    <property type="match status" value="1"/>
</dbReference>
<dbReference type="InterPro" id="IPR006418">
    <property type="entry name" value="NMN_Atrans_arc"/>
</dbReference>
<evidence type="ECO:0000313" key="8">
    <source>
        <dbReference type="Proteomes" id="UP000070163"/>
    </source>
</evidence>
<dbReference type="InterPro" id="IPR004821">
    <property type="entry name" value="Cyt_trans-like"/>
</dbReference>
<keyword evidence="4" id="KW-0963">Cytoplasm</keyword>
<evidence type="ECO:0000256" key="5">
    <source>
        <dbReference type="NCBIfam" id="TIGR01527"/>
    </source>
</evidence>
<dbReference type="Pfam" id="PF01467">
    <property type="entry name" value="CTP_transf_like"/>
    <property type="match status" value="1"/>
</dbReference>
<keyword evidence="4" id="KW-0067">ATP-binding</keyword>
<dbReference type="SUPFAM" id="SSF52374">
    <property type="entry name" value="Nucleotidylyl transferase"/>
    <property type="match status" value="1"/>
</dbReference>
<comment type="similarity">
    <text evidence="1 4">Belongs to the archaeal NMN adenylyltransferase family.</text>
</comment>
<feature type="domain" description="Cytidyltransferase-like" evidence="6">
    <location>
        <begin position="5"/>
        <end position="136"/>
    </location>
</feature>
<comment type="pathway">
    <text evidence="4">Cofactor biosynthesis; NAD(+) biosynthesis; NAD(+) from nicotinamide D-ribonucleotide: step 1/1.</text>
</comment>
<accession>A0A133U4C7</accession>
<evidence type="ECO:0000259" key="6">
    <source>
        <dbReference type="Pfam" id="PF01467"/>
    </source>
</evidence>
<comment type="subcellular location">
    <subcellularLocation>
        <location evidence="4">Cytoplasm</location>
    </subcellularLocation>
</comment>
<dbReference type="EC" id="2.7.7.1" evidence="4 5"/>
<reference evidence="7 8" key="1">
    <citation type="journal article" date="2016" name="Sci. Rep.">
        <title>Metabolic traits of an uncultured archaeal lineage -MSBL1- from brine pools of the Red Sea.</title>
        <authorList>
            <person name="Mwirichia R."/>
            <person name="Alam I."/>
            <person name="Rashid M."/>
            <person name="Vinu M."/>
            <person name="Ba-Alawi W."/>
            <person name="Anthony Kamau A."/>
            <person name="Kamanda Ngugi D."/>
            <person name="Goker M."/>
            <person name="Klenk H.P."/>
            <person name="Bajic V."/>
            <person name="Stingl U."/>
        </authorList>
    </citation>
    <scope>NUCLEOTIDE SEQUENCE [LARGE SCALE GENOMIC DNA]</scope>
    <source>
        <strain evidence="7">SCGC-AAA259A05</strain>
    </source>
</reference>
<keyword evidence="3 4" id="KW-0548">Nucleotidyltransferase</keyword>
<dbReference type="NCBIfam" id="NF002243">
    <property type="entry name" value="PRK01153.1"/>
    <property type="match status" value="1"/>
</dbReference>
<gene>
    <name evidence="7" type="ORF">AKJ57_05920</name>
</gene>
<keyword evidence="4" id="KW-0547">Nucleotide-binding</keyword>
<protein>
    <recommendedName>
        <fullName evidence="4 5">Nicotinamide-nucleotide adenylyltransferase</fullName>
        <ecNumber evidence="4 5">2.7.7.1</ecNumber>
    </recommendedName>
    <alternativeName>
        <fullName evidence="4">NAD(+) diphosphorylase</fullName>
    </alternativeName>
    <alternativeName>
        <fullName evidence="4">NAD(+) pyrophosphorylase</fullName>
    </alternativeName>
    <alternativeName>
        <fullName evidence="4">NMN adenylyltransferase</fullName>
    </alternativeName>
</protein>
<organism evidence="7 8">
    <name type="scientific">candidate division MSBL1 archaeon SCGC-AAA259A05</name>
    <dbReference type="NCBI Taxonomy" id="1698259"/>
    <lineage>
        <taxon>Archaea</taxon>
        <taxon>Methanobacteriati</taxon>
        <taxon>Methanobacteriota</taxon>
        <taxon>candidate division MSBL1</taxon>
    </lineage>
</organism>
<proteinExistence type="inferred from homology"/>
<sequence length="175" mass="20105">MKRGIIIGRFQPPHMGHLQVIKEILQEVDELIIGLGSAQLSHELDDPFTAGERILMLNKALADSKVDLSRVYFIPITDVNNNSLWVSNVLSLSPPFSIVYSGNPLVKRLFKEKDFEVETPPMFNRGEYQGTEIRRRMLEDEEWSKLVPEAIQKVIEEIDGVKRLKDLSRTDFLQK</sequence>